<reference evidence="2 3" key="1">
    <citation type="submission" date="2024-09" db="EMBL/GenBank/DDBJ databases">
        <title>Chromosome-scale assembly of Riccia sorocarpa.</title>
        <authorList>
            <person name="Paukszto L."/>
        </authorList>
    </citation>
    <scope>NUCLEOTIDE SEQUENCE [LARGE SCALE GENOMIC DNA]</scope>
    <source>
        <strain evidence="2">LP-2024</strain>
        <tissue evidence="2">Aerial parts of the thallus</tissue>
    </source>
</reference>
<evidence type="ECO:0000256" key="1">
    <source>
        <dbReference type="SAM" id="MobiDB-lite"/>
    </source>
</evidence>
<keyword evidence="3" id="KW-1185">Reference proteome</keyword>
<feature type="compositionally biased region" description="Basic and acidic residues" evidence="1">
    <location>
        <begin position="101"/>
        <end position="115"/>
    </location>
</feature>
<gene>
    <name evidence="2" type="ORF">R1sor_000527</name>
</gene>
<accession>A0ABD3GWI3</accession>
<evidence type="ECO:0000313" key="3">
    <source>
        <dbReference type="Proteomes" id="UP001633002"/>
    </source>
</evidence>
<feature type="region of interest" description="Disordered" evidence="1">
    <location>
        <begin position="85"/>
        <end position="163"/>
    </location>
</feature>
<comment type="caution">
    <text evidence="2">The sequence shown here is derived from an EMBL/GenBank/DDBJ whole genome shotgun (WGS) entry which is preliminary data.</text>
</comment>
<organism evidence="2 3">
    <name type="scientific">Riccia sorocarpa</name>
    <dbReference type="NCBI Taxonomy" id="122646"/>
    <lineage>
        <taxon>Eukaryota</taxon>
        <taxon>Viridiplantae</taxon>
        <taxon>Streptophyta</taxon>
        <taxon>Embryophyta</taxon>
        <taxon>Marchantiophyta</taxon>
        <taxon>Marchantiopsida</taxon>
        <taxon>Marchantiidae</taxon>
        <taxon>Marchantiales</taxon>
        <taxon>Ricciaceae</taxon>
        <taxon>Riccia</taxon>
    </lineage>
</organism>
<dbReference type="AlphaFoldDB" id="A0ABD3GWI3"/>
<dbReference type="Proteomes" id="UP001633002">
    <property type="component" value="Unassembled WGS sequence"/>
</dbReference>
<sequence>MKVKAEKVDVRCRQDVAMSRISQGFLFEYTDTFGNTKKEVPKLLGEESNGVANFLGDDDKNNNNEKSPLAVQTIWITHVLKTNLDAEPVSEKTKTAGSEAGNDKLQKGDPAHTRDLGSAQLFTPQGSRVRGGCLTYGPEGVPDVRQREGSLIASGSPEPERVR</sequence>
<proteinExistence type="predicted"/>
<dbReference type="EMBL" id="JBJQOH010000006">
    <property type="protein sequence ID" value="KAL3682505.1"/>
    <property type="molecule type" value="Genomic_DNA"/>
</dbReference>
<evidence type="ECO:0000313" key="2">
    <source>
        <dbReference type="EMBL" id="KAL3682505.1"/>
    </source>
</evidence>
<protein>
    <submittedName>
        <fullName evidence="2">Uncharacterized protein</fullName>
    </submittedName>
</protein>
<name>A0ABD3GWI3_9MARC</name>